<dbReference type="SUPFAM" id="SSF46785">
    <property type="entry name" value="Winged helix' DNA-binding domain"/>
    <property type="match status" value="1"/>
</dbReference>
<dbReference type="GO" id="GO:0043565">
    <property type="term" value="F:sequence-specific DNA binding"/>
    <property type="evidence" value="ECO:0007669"/>
    <property type="project" value="TreeGrafter"/>
</dbReference>
<dbReference type="Gene3D" id="3.40.190.290">
    <property type="match status" value="1"/>
</dbReference>
<name>A0A3R8T3D3_9BURK</name>
<comment type="similarity">
    <text evidence="1">Belongs to the LysR transcriptional regulatory family.</text>
</comment>
<dbReference type="Pfam" id="PF00126">
    <property type="entry name" value="HTH_1"/>
    <property type="match status" value="1"/>
</dbReference>
<dbReference type="EMBL" id="RSED01000016">
    <property type="protein sequence ID" value="RRS03034.1"/>
    <property type="molecule type" value="Genomic_DNA"/>
</dbReference>
<dbReference type="OrthoDB" id="5671700at2"/>
<organism evidence="6 7">
    <name type="scientific">Aquabacterium soli</name>
    <dbReference type="NCBI Taxonomy" id="2493092"/>
    <lineage>
        <taxon>Bacteria</taxon>
        <taxon>Pseudomonadati</taxon>
        <taxon>Pseudomonadota</taxon>
        <taxon>Betaproteobacteria</taxon>
        <taxon>Burkholderiales</taxon>
        <taxon>Aquabacterium</taxon>
    </lineage>
</organism>
<dbReference type="InterPro" id="IPR036390">
    <property type="entry name" value="WH_DNA-bd_sf"/>
</dbReference>
<dbReference type="GO" id="GO:0003700">
    <property type="term" value="F:DNA-binding transcription factor activity"/>
    <property type="evidence" value="ECO:0007669"/>
    <property type="project" value="InterPro"/>
</dbReference>
<evidence type="ECO:0000313" key="6">
    <source>
        <dbReference type="EMBL" id="RRS03034.1"/>
    </source>
</evidence>
<dbReference type="InterPro" id="IPR036388">
    <property type="entry name" value="WH-like_DNA-bd_sf"/>
</dbReference>
<dbReference type="Pfam" id="PF03466">
    <property type="entry name" value="LysR_substrate"/>
    <property type="match status" value="1"/>
</dbReference>
<dbReference type="FunFam" id="1.10.10.10:FF:000001">
    <property type="entry name" value="LysR family transcriptional regulator"/>
    <property type="match status" value="1"/>
</dbReference>
<evidence type="ECO:0000256" key="1">
    <source>
        <dbReference type="ARBA" id="ARBA00009437"/>
    </source>
</evidence>
<dbReference type="InterPro" id="IPR005119">
    <property type="entry name" value="LysR_subst-bd"/>
</dbReference>
<dbReference type="PANTHER" id="PTHR30537">
    <property type="entry name" value="HTH-TYPE TRANSCRIPTIONAL REGULATOR"/>
    <property type="match status" value="1"/>
</dbReference>
<evidence type="ECO:0000313" key="7">
    <source>
        <dbReference type="Proteomes" id="UP000269265"/>
    </source>
</evidence>
<dbReference type="Proteomes" id="UP000269265">
    <property type="component" value="Unassembled WGS sequence"/>
</dbReference>
<dbReference type="PROSITE" id="PS50931">
    <property type="entry name" value="HTH_LYSR"/>
    <property type="match status" value="1"/>
</dbReference>
<proteinExistence type="inferred from homology"/>
<dbReference type="InterPro" id="IPR058163">
    <property type="entry name" value="LysR-type_TF_proteobact-type"/>
</dbReference>
<evidence type="ECO:0000256" key="3">
    <source>
        <dbReference type="ARBA" id="ARBA00023125"/>
    </source>
</evidence>
<dbReference type="GO" id="GO:0006351">
    <property type="term" value="P:DNA-templated transcription"/>
    <property type="evidence" value="ECO:0007669"/>
    <property type="project" value="TreeGrafter"/>
</dbReference>
<comment type="caution">
    <text evidence="6">The sequence shown here is derived from an EMBL/GenBank/DDBJ whole genome shotgun (WGS) entry which is preliminary data.</text>
</comment>
<keyword evidence="7" id="KW-1185">Reference proteome</keyword>
<protein>
    <submittedName>
        <fullName evidence="6">LysR family transcriptional regulator</fullName>
    </submittedName>
</protein>
<feature type="domain" description="HTH lysR-type" evidence="5">
    <location>
        <begin position="2"/>
        <end position="59"/>
    </location>
</feature>
<gene>
    <name evidence="6" type="ORF">EIP75_17740</name>
</gene>
<dbReference type="Gene3D" id="1.10.10.10">
    <property type="entry name" value="Winged helix-like DNA-binding domain superfamily/Winged helix DNA-binding domain"/>
    <property type="match status" value="1"/>
</dbReference>
<dbReference type="PANTHER" id="PTHR30537:SF31">
    <property type="entry name" value="TRANSCRIPTIONAL REGULATOR, LYSR FAMILY"/>
    <property type="match status" value="1"/>
</dbReference>
<evidence type="ECO:0000259" key="5">
    <source>
        <dbReference type="PROSITE" id="PS50931"/>
    </source>
</evidence>
<accession>A0A3R8T3D3</accession>
<sequence>MPDLNDYRYFAVVVDCGGFSAAARQLGLPKSRLSRRVAGLEARLGVRLLQRSTRRITVTHVGQQVLAHCQALLREAEAAECAAARVKAEPSGRVRVSLPMNLLDISLIGVFEQFLVDHPKVTLDVIQTSRRVDLIEEGVDLALRVRATDDEDPQWATRRLTPTRPLLVASPAFAEAHGGLRTWAQLETAPALGAAAPDGKVHLRLEGPGGEVKSLALVPRLSSDHFALRTRAAVLGLGVTMLPEMFALPEIEAGRLVEVLPDWRFQLNHLQAVYVSQRGLSPAVRALLDALSEVRPLGV</sequence>
<evidence type="ECO:0000256" key="2">
    <source>
        <dbReference type="ARBA" id="ARBA00023015"/>
    </source>
</evidence>
<evidence type="ECO:0000256" key="4">
    <source>
        <dbReference type="ARBA" id="ARBA00023163"/>
    </source>
</evidence>
<dbReference type="InterPro" id="IPR000847">
    <property type="entry name" value="LysR_HTH_N"/>
</dbReference>
<dbReference type="AlphaFoldDB" id="A0A3R8T3D3"/>
<keyword evidence="2" id="KW-0805">Transcription regulation</keyword>
<reference evidence="6 7" key="1">
    <citation type="submission" date="2018-12" db="EMBL/GenBank/DDBJ databases">
        <title>The whole draft genome of Aquabacterium sp. SJQ9.</title>
        <authorList>
            <person name="Sun L."/>
            <person name="Gao X."/>
            <person name="Chen W."/>
            <person name="Huang K."/>
        </authorList>
    </citation>
    <scope>NUCLEOTIDE SEQUENCE [LARGE SCALE GENOMIC DNA]</scope>
    <source>
        <strain evidence="6 7">SJQ9</strain>
    </source>
</reference>
<dbReference type="SUPFAM" id="SSF53850">
    <property type="entry name" value="Periplasmic binding protein-like II"/>
    <property type="match status" value="1"/>
</dbReference>
<keyword evidence="4" id="KW-0804">Transcription</keyword>
<keyword evidence="3" id="KW-0238">DNA-binding</keyword>